<dbReference type="EMBL" id="CP001577">
    <property type="protein sequence ID" value="ACO70463.1"/>
    <property type="molecule type" value="Genomic_DNA"/>
</dbReference>
<name>C1FIQ6_MICCC</name>
<proteinExistence type="predicted"/>
<reference evidence="2 3" key="1">
    <citation type="journal article" date="2009" name="Science">
        <title>Green evolution and dynamic adaptations revealed by genomes of the marine picoeukaryotes Micromonas.</title>
        <authorList>
            <person name="Worden A.Z."/>
            <person name="Lee J.H."/>
            <person name="Mock T."/>
            <person name="Rouze P."/>
            <person name="Simmons M.P."/>
            <person name="Aerts A.L."/>
            <person name="Allen A.E."/>
            <person name="Cuvelier M.L."/>
            <person name="Derelle E."/>
            <person name="Everett M.V."/>
            <person name="Foulon E."/>
            <person name="Grimwood J."/>
            <person name="Gundlach H."/>
            <person name="Henrissat B."/>
            <person name="Napoli C."/>
            <person name="McDonald S.M."/>
            <person name="Parker M.S."/>
            <person name="Rombauts S."/>
            <person name="Salamov A."/>
            <person name="Von Dassow P."/>
            <person name="Badger J.H."/>
            <person name="Coutinho P.M."/>
            <person name="Demir E."/>
            <person name="Dubchak I."/>
            <person name="Gentemann C."/>
            <person name="Eikrem W."/>
            <person name="Gready J.E."/>
            <person name="John U."/>
            <person name="Lanier W."/>
            <person name="Lindquist E.A."/>
            <person name="Lucas S."/>
            <person name="Mayer K.F."/>
            <person name="Moreau H."/>
            <person name="Not F."/>
            <person name="Otillar R."/>
            <person name="Panaud O."/>
            <person name="Pangilinan J."/>
            <person name="Paulsen I."/>
            <person name="Piegu B."/>
            <person name="Poliakov A."/>
            <person name="Robbens S."/>
            <person name="Schmutz J."/>
            <person name="Toulza E."/>
            <person name="Wyss T."/>
            <person name="Zelensky A."/>
            <person name="Zhou K."/>
            <person name="Armbrust E.V."/>
            <person name="Bhattacharya D."/>
            <person name="Goodenough U.W."/>
            <person name="Van de Peer Y."/>
            <person name="Grigoriev I.V."/>
        </authorList>
    </citation>
    <scope>NUCLEOTIDE SEQUENCE [LARGE SCALE GENOMIC DNA]</scope>
    <source>
        <strain evidence="3">RCC299 / NOUM17</strain>
    </source>
</reference>
<dbReference type="AlphaFoldDB" id="C1FIQ6"/>
<gene>
    <name evidence="2" type="ORF">MICPUN_109304</name>
</gene>
<dbReference type="Proteomes" id="UP000002009">
    <property type="component" value="Chromosome 12"/>
</dbReference>
<feature type="region of interest" description="Disordered" evidence="1">
    <location>
        <begin position="332"/>
        <end position="363"/>
    </location>
</feature>
<dbReference type="KEGG" id="mis:MICPUN_109304"/>
<feature type="compositionally biased region" description="Basic and acidic residues" evidence="1">
    <location>
        <begin position="347"/>
        <end position="356"/>
    </location>
</feature>
<protein>
    <submittedName>
        <fullName evidence="2">Uncharacterized protein</fullName>
    </submittedName>
</protein>
<dbReference type="GeneID" id="8248090"/>
<accession>C1FIQ6</accession>
<organism evidence="2 3">
    <name type="scientific">Micromonas commoda (strain RCC299 / NOUM17 / CCMP2709)</name>
    <name type="common">Picoplanktonic green alga</name>
    <dbReference type="NCBI Taxonomy" id="296587"/>
    <lineage>
        <taxon>Eukaryota</taxon>
        <taxon>Viridiplantae</taxon>
        <taxon>Chlorophyta</taxon>
        <taxon>Mamiellophyceae</taxon>
        <taxon>Mamiellales</taxon>
        <taxon>Mamiellaceae</taxon>
        <taxon>Micromonas</taxon>
    </lineage>
</organism>
<evidence type="ECO:0000313" key="2">
    <source>
        <dbReference type="EMBL" id="ACO70463.1"/>
    </source>
</evidence>
<keyword evidence="3" id="KW-1185">Reference proteome</keyword>
<evidence type="ECO:0000256" key="1">
    <source>
        <dbReference type="SAM" id="MobiDB-lite"/>
    </source>
</evidence>
<evidence type="ECO:0000313" key="3">
    <source>
        <dbReference type="Proteomes" id="UP000002009"/>
    </source>
</evidence>
<sequence length="363" mass="38558">MSGVSARRDVSGGYGGDVPHCSAWDGPCFKVEWLSGDATAFGLSGTRTRRWGGGRQRTPVAGCGRTPADALAALLDAMGGVLKGSGGWRGFRGDDAFGFVASRVGAPPATTKTRVRDRLDELVARACRLAPRPVRLRAPHGVGLALVRGSAYAGLGLGSVNSKELAGVDCSNPVRGKSIDFSIDRGLVAAAIASPDVFVSAEYPEREYPLLPGYQVSFEAAPGVHVACRLALEAVKRERKGRGFDPYMAFRVERRDGPRVVESCCAQAGDPERCWRKVPSLMRRCAVDAAPGRVIKGEINSKGGDRFEGLGAHLFGLESREVLELLRGHRRAMGSAGGPEWCPKLPPAEKGEEGAGRDLQTFS</sequence>
<dbReference type="RefSeq" id="XP_002509205.1">
    <property type="nucleotide sequence ID" value="XM_002509159.1"/>
</dbReference>
<dbReference type="InParanoid" id="C1FIQ6"/>